<dbReference type="Pfam" id="PF01578">
    <property type="entry name" value="Cytochrom_C_asm"/>
    <property type="match status" value="1"/>
</dbReference>
<evidence type="ECO:0000256" key="5">
    <source>
        <dbReference type="ARBA" id="ARBA00023136"/>
    </source>
</evidence>
<dbReference type="NCBIfam" id="TIGR03144">
    <property type="entry name" value="cytochr_II_ccsB"/>
    <property type="match status" value="1"/>
</dbReference>
<feature type="transmembrane region" description="Helical" evidence="6">
    <location>
        <begin position="297"/>
        <end position="316"/>
    </location>
</feature>
<dbReference type="GO" id="GO:0005886">
    <property type="term" value="C:plasma membrane"/>
    <property type="evidence" value="ECO:0007669"/>
    <property type="project" value="TreeGrafter"/>
</dbReference>
<feature type="transmembrane region" description="Helical" evidence="6">
    <location>
        <begin position="139"/>
        <end position="165"/>
    </location>
</feature>
<evidence type="ECO:0000259" key="7">
    <source>
        <dbReference type="Pfam" id="PF01578"/>
    </source>
</evidence>
<comment type="similarity">
    <text evidence="6">Belongs to the CcmF/CycK/Ccl1/NrfE/CcsA family.</text>
</comment>
<keyword evidence="8" id="KW-0150">Chloroplast</keyword>
<dbReference type="EMBL" id="MN128434">
    <property type="protein sequence ID" value="QFR50642.1"/>
    <property type="molecule type" value="Genomic_DNA"/>
</dbReference>
<name>A0A5P8P4E7_AUXPY</name>
<dbReference type="HAMAP" id="MF_01391">
    <property type="entry name" value="CytC_CcsA"/>
    <property type="match status" value="1"/>
</dbReference>
<keyword evidence="4 6" id="KW-1133">Transmembrane helix</keyword>
<dbReference type="InterPro" id="IPR045062">
    <property type="entry name" value="Cyt_c_biogenesis_CcsA/CcmC"/>
</dbReference>
<gene>
    <name evidence="6 8" type="primary">ccsA</name>
</gene>
<sequence>MRIDIPLVERFCANSCFVLLFCTTVYYWSKNIFTDQVSYSKKGLIGVGSTLCCLTAHLIFRWFDSGHFPLSNLYESLLFLAWCLLILHIYIETTTKTLFLGVLTSPALLCLMAFTDFSLPPELQRGGPLVPALQSNWLIMHVTVMIASYAALLLGCLVSIAYLIFSQFFENQIPTKFEKLSQELLILENQGTIQPLNSSNSNEPAKTFNFSTANPLTVDVDQNINVSQITEPSLRSKKLSSFFPNSTKLGKFLKFLDNLSYRTIGIGFCFLTLGILSGAVWANETWGNYWSWDPKETWAFITWLTFASYLHSRLIGGWTGSKPAWIASFGFVIVWVCYLGVNLLGQGLHSYGFLQI</sequence>
<organism evidence="8">
    <name type="scientific">Auxenochlorella pyrenoidosa</name>
    <name type="common">Freshwater green alga</name>
    <name type="synonym">Chlorella pyrenoidosa</name>
    <dbReference type="NCBI Taxonomy" id="3078"/>
    <lineage>
        <taxon>Eukaryota</taxon>
        <taxon>Viridiplantae</taxon>
        <taxon>Chlorophyta</taxon>
        <taxon>core chlorophytes</taxon>
        <taxon>Trebouxiophyceae</taxon>
        <taxon>Chlorellales</taxon>
        <taxon>Chlorellaceae</taxon>
        <taxon>Auxenochlorella</taxon>
    </lineage>
</organism>
<dbReference type="PANTHER" id="PTHR30071:SF1">
    <property type="entry name" value="CYTOCHROME B_B6 PROTEIN-RELATED"/>
    <property type="match status" value="1"/>
</dbReference>
<proteinExistence type="inferred from homology"/>
<keyword evidence="6" id="KW-0793">Thylakoid</keyword>
<feature type="transmembrane region" description="Helical" evidence="6">
    <location>
        <begin position="73"/>
        <end position="91"/>
    </location>
</feature>
<evidence type="ECO:0000256" key="6">
    <source>
        <dbReference type="HAMAP-Rule" id="MF_01391"/>
    </source>
</evidence>
<keyword evidence="2 6" id="KW-0812">Transmembrane</keyword>
<reference evidence="8" key="1">
    <citation type="submission" date="2019-07" db="EMBL/GenBank/DDBJ databases">
        <title>Complete chloroplast genome of Chlorella pyrenoidesa FACHB-5.</title>
        <authorList>
            <person name="Fu H.Y."/>
            <person name="Li Y.Q."/>
            <person name="Liang H.H."/>
        </authorList>
    </citation>
    <scope>NUCLEOTIDE SEQUENCE</scope>
    <source>
        <strain evidence="8">FACHB-5</strain>
    </source>
</reference>
<feature type="transmembrane region" description="Helical" evidence="6">
    <location>
        <begin position="323"/>
        <end position="341"/>
    </location>
</feature>
<keyword evidence="8" id="KW-0934">Plastid</keyword>
<feature type="transmembrane region" description="Helical" evidence="6">
    <location>
        <begin position="98"/>
        <end position="119"/>
    </location>
</feature>
<comment type="function">
    <text evidence="6">Required during biogenesis of c-type cytochromes (cytochrome c6 and cytochrome f) at the step of heme attachment.</text>
</comment>
<dbReference type="PANTHER" id="PTHR30071">
    <property type="entry name" value="HEME EXPORTER PROTEIN C"/>
    <property type="match status" value="1"/>
</dbReference>
<evidence type="ECO:0000313" key="8">
    <source>
        <dbReference type="EMBL" id="QFR50642.1"/>
    </source>
</evidence>
<keyword evidence="3 6" id="KW-0201">Cytochrome c-type biogenesis</keyword>
<accession>A0A5P8P4E7</accession>
<feature type="transmembrane region" description="Helical" evidence="6">
    <location>
        <begin position="259"/>
        <end position="282"/>
    </location>
</feature>
<keyword evidence="5 6" id="KW-0472">Membrane</keyword>
<geneLocation type="chloroplast" evidence="8"/>
<dbReference type="GO" id="GO:0009535">
    <property type="term" value="C:chloroplast thylakoid membrane"/>
    <property type="evidence" value="ECO:0007669"/>
    <property type="project" value="UniProtKB-SubCell"/>
</dbReference>
<protein>
    <recommendedName>
        <fullName evidence="6">Cytochrome c biogenesis protein CcsA</fullName>
    </recommendedName>
</protein>
<comment type="subcellular location">
    <subcellularLocation>
        <location evidence="1">Membrane</location>
        <topology evidence="1">Multi-pass membrane protein</topology>
    </subcellularLocation>
    <subcellularLocation>
        <location evidence="6">Plastid</location>
        <location evidence="6">Chloroplast thylakoid membrane</location>
        <topology evidence="6">Multi-pass membrane protein</topology>
    </subcellularLocation>
</comment>
<evidence type="ECO:0000256" key="1">
    <source>
        <dbReference type="ARBA" id="ARBA00004141"/>
    </source>
</evidence>
<dbReference type="GO" id="GO:0020037">
    <property type="term" value="F:heme binding"/>
    <property type="evidence" value="ECO:0007669"/>
    <property type="project" value="InterPro"/>
</dbReference>
<feature type="domain" description="Cytochrome c assembly protein" evidence="7">
    <location>
        <begin position="70"/>
        <end position="349"/>
    </location>
</feature>
<dbReference type="InterPro" id="IPR002541">
    <property type="entry name" value="Cyt_c_assembly"/>
</dbReference>
<dbReference type="InterPro" id="IPR017562">
    <property type="entry name" value="Cyt_c_biogenesis_CcsA"/>
</dbReference>
<comment type="subunit">
    <text evidence="6">May interact with Ccs1.</text>
</comment>
<evidence type="ECO:0000256" key="4">
    <source>
        <dbReference type="ARBA" id="ARBA00022989"/>
    </source>
</evidence>
<evidence type="ECO:0000256" key="2">
    <source>
        <dbReference type="ARBA" id="ARBA00022692"/>
    </source>
</evidence>
<dbReference type="GO" id="GO:0017004">
    <property type="term" value="P:cytochrome complex assembly"/>
    <property type="evidence" value="ECO:0007669"/>
    <property type="project" value="UniProtKB-UniRule"/>
</dbReference>
<dbReference type="AlphaFoldDB" id="A0A5P8P4E7"/>
<evidence type="ECO:0000256" key="3">
    <source>
        <dbReference type="ARBA" id="ARBA00022748"/>
    </source>
</evidence>
<feature type="transmembrane region" description="Helical" evidence="6">
    <location>
        <begin position="12"/>
        <end position="29"/>
    </location>
</feature>